<dbReference type="InterPro" id="IPR027417">
    <property type="entry name" value="P-loop_NTPase"/>
</dbReference>
<dbReference type="Pfam" id="PF07517">
    <property type="entry name" value="SecA_DEAD"/>
    <property type="match status" value="1"/>
</dbReference>
<gene>
    <name evidence="2" type="ORF">EZS27_005831</name>
</gene>
<dbReference type="PROSITE" id="PS51196">
    <property type="entry name" value="SECA_MOTOR_DEAD"/>
    <property type="match status" value="1"/>
</dbReference>
<dbReference type="GO" id="GO:0017038">
    <property type="term" value="P:protein import"/>
    <property type="evidence" value="ECO:0007669"/>
    <property type="project" value="InterPro"/>
</dbReference>
<feature type="non-terminal residue" evidence="2">
    <location>
        <position position="48"/>
    </location>
</feature>
<dbReference type="EMBL" id="SNRY01000123">
    <property type="protein sequence ID" value="KAA6346643.1"/>
    <property type="molecule type" value="Genomic_DNA"/>
</dbReference>
<dbReference type="Gene3D" id="3.40.50.300">
    <property type="entry name" value="P-loop containing nucleotide triphosphate hydrolases"/>
    <property type="match status" value="1"/>
</dbReference>
<dbReference type="GO" id="GO:0005524">
    <property type="term" value="F:ATP binding"/>
    <property type="evidence" value="ECO:0007669"/>
    <property type="project" value="InterPro"/>
</dbReference>
<dbReference type="InterPro" id="IPR011115">
    <property type="entry name" value="SecA_DEAD"/>
</dbReference>
<sequence length="48" mass="5661">MMGPLYQFHGLDVYCIDEYQPNSDARRQAYMGDITFGTNNEFGFDYLR</sequence>
<dbReference type="GO" id="GO:0016020">
    <property type="term" value="C:membrane"/>
    <property type="evidence" value="ECO:0007669"/>
    <property type="project" value="InterPro"/>
</dbReference>
<protein>
    <submittedName>
        <fullName evidence="2">Protein translocase subunit SecA</fullName>
    </submittedName>
</protein>
<dbReference type="SUPFAM" id="SSF52540">
    <property type="entry name" value="P-loop containing nucleoside triphosphate hydrolases"/>
    <property type="match status" value="1"/>
</dbReference>
<accession>A0A5J4SMQ5</accession>
<proteinExistence type="predicted"/>
<reference evidence="2" key="1">
    <citation type="submission" date="2019-03" db="EMBL/GenBank/DDBJ databases">
        <title>Single cell metagenomics reveals metabolic interactions within the superorganism composed of flagellate Streblomastix strix and complex community of Bacteroidetes bacteria on its surface.</title>
        <authorList>
            <person name="Treitli S.C."/>
            <person name="Kolisko M."/>
            <person name="Husnik F."/>
            <person name="Keeling P."/>
            <person name="Hampl V."/>
        </authorList>
    </citation>
    <scope>NUCLEOTIDE SEQUENCE</scope>
    <source>
        <strain evidence="2">STM</strain>
    </source>
</reference>
<dbReference type="InterPro" id="IPR014018">
    <property type="entry name" value="SecA_motor_DEAD"/>
</dbReference>
<feature type="domain" description="SecA family profile" evidence="1">
    <location>
        <begin position="1"/>
        <end position="48"/>
    </location>
</feature>
<evidence type="ECO:0000259" key="1">
    <source>
        <dbReference type="PROSITE" id="PS51196"/>
    </source>
</evidence>
<organism evidence="2">
    <name type="scientific">termite gut metagenome</name>
    <dbReference type="NCBI Taxonomy" id="433724"/>
    <lineage>
        <taxon>unclassified sequences</taxon>
        <taxon>metagenomes</taxon>
        <taxon>organismal metagenomes</taxon>
    </lineage>
</organism>
<name>A0A5J4SMQ5_9ZZZZ</name>
<comment type="caution">
    <text evidence="2">The sequence shown here is derived from an EMBL/GenBank/DDBJ whole genome shotgun (WGS) entry which is preliminary data.</text>
</comment>
<evidence type="ECO:0000313" key="2">
    <source>
        <dbReference type="EMBL" id="KAA6346643.1"/>
    </source>
</evidence>
<dbReference type="AlphaFoldDB" id="A0A5J4SMQ5"/>